<dbReference type="GO" id="GO:0006508">
    <property type="term" value="P:proteolysis"/>
    <property type="evidence" value="ECO:0007669"/>
    <property type="project" value="UniProtKB-KW"/>
</dbReference>
<evidence type="ECO:0000256" key="1">
    <source>
        <dbReference type="ARBA" id="ARBA00010491"/>
    </source>
</evidence>
<dbReference type="InterPro" id="IPR043504">
    <property type="entry name" value="Peptidase_S1_PA_chymotrypsin"/>
</dbReference>
<evidence type="ECO:0000256" key="7">
    <source>
        <dbReference type="RuleBase" id="RU366067"/>
    </source>
</evidence>
<dbReference type="Gene3D" id="2.40.10.10">
    <property type="entry name" value="Trypsin-like serine proteases"/>
    <property type="match status" value="1"/>
</dbReference>
<comment type="caution">
    <text evidence="8">The sequence shown here is derived from an EMBL/GenBank/DDBJ whole genome shotgun (WGS) entry which is preliminary data.</text>
</comment>
<dbReference type="HOGENOM" id="CLU_013776_0_0_10"/>
<dbReference type="EMBL" id="ACKS01000014">
    <property type="protein sequence ID" value="EFA45350.1"/>
    <property type="molecule type" value="Genomic_DNA"/>
</dbReference>
<evidence type="ECO:0000256" key="6">
    <source>
        <dbReference type="ARBA" id="ARBA00022825"/>
    </source>
</evidence>
<dbReference type="eggNOG" id="COG0265">
    <property type="taxonomic scope" value="Bacteria"/>
</dbReference>
<dbReference type="AlphaFoldDB" id="D1PTC6"/>
<evidence type="ECO:0000256" key="4">
    <source>
        <dbReference type="ARBA" id="ARBA00022729"/>
    </source>
</evidence>
<dbReference type="GO" id="GO:0043171">
    <property type="term" value="P:peptide catabolic process"/>
    <property type="evidence" value="ECO:0007669"/>
    <property type="project" value="UniProtKB-UniRule"/>
</dbReference>
<evidence type="ECO:0000256" key="5">
    <source>
        <dbReference type="ARBA" id="ARBA00022801"/>
    </source>
</evidence>
<evidence type="ECO:0000256" key="3">
    <source>
        <dbReference type="ARBA" id="ARBA00022670"/>
    </source>
</evidence>
<gene>
    <name evidence="8" type="ORF">HMPREF0645_0211</name>
</gene>
<dbReference type="OrthoDB" id="9805367at2"/>
<feature type="chain" id="PRO_5023158382" description="Dipeptidyl-peptidase" evidence="7">
    <location>
        <begin position="25"/>
        <end position="710"/>
    </location>
</feature>
<keyword evidence="2 7" id="KW-0031">Aminopeptidase</keyword>
<dbReference type="EC" id="3.4.14.-" evidence="7"/>
<evidence type="ECO:0000313" key="9">
    <source>
        <dbReference type="Proteomes" id="UP000003160"/>
    </source>
</evidence>
<dbReference type="PANTHER" id="PTHR38469">
    <property type="entry name" value="PERIPLASMIC PEPTIDASE SUBFAMILY S1B"/>
    <property type="match status" value="1"/>
</dbReference>
<dbReference type="GO" id="GO:0070009">
    <property type="term" value="F:serine-type aminopeptidase activity"/>
    <property type="evidence" value="ECO:0007669"/>
    <property type="project" value="UniProtKB-UniRule"/>
</dbReference>
<dbReference type="InterPro" id="IPR019500">
    <property type="entry name" value="Pep_S46"/>
</dbReference>
<comment type="function">
    <text evidence="7">Catalyzes the removal of dipeptides from the N-terminus of oligopeptides.</text>
</comment>
<keyword evidence="5 7" id="KW-0378">Hydrolase</keyword>
<keyword evidence="3 7" id="KW-0645">Protease</keyword>
<dbReference type="GO" id="GO:0008239">
    <property type="term" value="F:dipeptidyl-peptidase activity"/>
    <property type="evidence" value="ECO:0007669"/>
    <property type="project" value="UniProtKB-UniRule"/>
</dbReference>
<dbReference type="MEROPS" id="S46.001"/>
<keyword evidence="6 7" id="KW-0720">Serine protease</keyword>
<organism evidence="8 9">
    <name type="scientific">Hallella bergensis DSM 17361</name>
    <dbReference type="NCBI Taxonomy" id="585502"/>
    <lineage>
        <taxon>Bacteria</taxon>
        <taxon>Pseudomonadati</taxon>
        <taxon>Bacteroidota</taxon>
        <taxon>Bacteroidia</taxon>
        <taxon>Bacteroidales</taxon>
        <taxon>Prevotellaceae</taxon>
        <taxon>Hallella</taxon>
    </lineage>
</organism>
<protein>
    <recommendedName>
        <fullName evidence="7">Dipeptidyl-peptidase</fullName>
        <ecNumber evidence="7">3.4.14.-</ecNumber>
    </recommendedName>
</protein>
<accession>D1PTC6</accession>
<evidence type="ECO:0000313" key="8">
    <source>
        <dbReference type="EMBL" id="EFA45350.1"/>
    </source>
</evidence>
<keyword evidence="4 7" id="KW-0732">Signal</keyword>
<dbReference type="Proteomes" id="UP000003160">
    <property type="component" value="Unassembled WGS sequence"/>
</dbReference>
<keyword evidence="9" id="KW-1185">Reference proteome</keyword>
<feature type="signal peptide" evidence="7">
    <location>
        <begin position="1"/>
        <end position="24"/>
    </location>
</feature>
<evidence type="ECO:0000256" key="2">
    <source>
        <dbReference type="ARBA" id="ARBA00022438"/>
    </source>
</evidence>
<comment type="similarity">
    <text evidence="1 7">Belongs to the peptidase S46 family.</text>
</comment>
<name>D1PTC6_9BACT</name>
<dbReference type="PANTHER" id="PTHR38469:SF1">
    <property type="entry name" value="PERIPLASMIC PEPTIDASE SUBFAMILY S1B"/>
    <property type="match status" value="1"/>
</dbReference>
<dbReference type="InterPro" id="IPR009003">
    <property type="entry name" value="Peptidase_S1_PA"/>
</dbReference>
<proteinExistence type="inferred from homology"/>
<reference evidence="8 9" key="1">
    <citation type="submission" date="2009-10" db="EMBL/GenBank/DDBJ databases">
        <authorList>
            <person name="Qin X."/>
            <person name="Bachman B."/>
            <person name="Battles P."/>
            <person name="Bell A."/>
            <person name="Bess C."/>
            <person name="Bickham C."/>
            <person name="Chaboub L."/>
            <person name="Chen D."/>
            <person name="Coyle M."/>
            <person name="Deiros D.R."/>
            <person name="Dinh H."/>
            <person name="Forbes L."/>
            <person name="Fowler G."/>
            <person name="Francisco L."/>
            <person name="Fu Q."/>
            <person name="Gubbala S."/>
            <person name="Hale W."/>
            <person name="Han Y."/>
            <person name="Hemphill L."/>
            <person name="Highlander S.K."/>
            <person name="Hirani K."/>
            <person name="Hogues M."/>
            <person name="Jackson L."/>
            <person name="Jakkamsetti A."/>
            <person name="Javaid M."/>
            <person name="Jiang H."/>
            <person name="Korchina V."/>
            <person name="Kovar C."/>
            <person name="Lara F."/>
            <person name="Lee S."/>
            <person name="Mata R."/>
            <person name="Mathew T."/>
            <person name="Moen C."/>
            <person name="Morales K."/>
            <person name="Munidasa M."/>
            <person name="Nazareth L."/>
            <person name="Ngo R."/>
            <person name="Nguyen L."/>
            <person name="Okwuonu G."/>
            <person name="Ongeri F."/>
            <person name="Patil S."/>
            <person name="Petrosino J."/>
            <person name="Pham C."/>
            <person name="Pham P."/>
            <person name="Pu L.-L."/>
            <person name="Puazo M."/>
            <person name="Raj R."/>
            <person name="Reid J."/>
            <person name="Rouhana J."/>
            <person name="Saada N."/>
            <person name="Shang Y."/>
            <person name="Simmons D."/>
            <person name="Thornton R."/>
            <person name="Warren J."/>
            <person name="Weissenberger G."/>
            <person name="Zhang J."/>
            <person name="Zhang L."/>
            <person name="Zhou C."/>
            <person name="Zhu D."/>
            <person name="Muzny D."/>
            <person name="Worley K."/>
            <person name="Gibbs R."/>
        </authorList>
    </citation>
    <scope>NUCLEOTIDE SEQUENCE [LARGE SCALE GENOMIC DNA]</scope>
    <source>
        <strain evidence="8 9">DSM 17361</strain>
    </source>
</reference>
<sequence length="710" mass="81600">MNNRLIKPLVFLTLNLLSFLPLHADEGMWTLYNLPQAVYSEMQREGFQLPYNDLYHGENAVSRAVVNFSGYCSGVVVSPDGLVFTNHHCGFEAIRSHSTVEHDYMLNGFYAKTYEEELPNEDMFVSFMIEQQDVTARLESLGLSRLSKDRKGALIDSLQYAMTDSVKNIDSTLHVVIDAFYEGNKYYATTYQDFTDLRLVFTVPKSMGKFGGETDNWMWPRQTCDFSVFRIYADPKTNGPAAYAKDNVPYRPKHWAPVSLEGYKDGDFAMTMGYPGSTSRYLSSYGIEQMRMKNAVRAQARGIKQEVMLRHMRADEGVRIKYDSKYANSSNYWKNSIGMNKCIDSIGLIQQKRAFERQVESFVNRTGYLKDSLNFQLLEKLYRKSATAAHDLLYLTESFLRTNEFTTRAINENRGQETQGPDNRPKKQYFIYKDVQKTWDEALDKEVLAVALKNYRNHITDPNNLPAFYKTIETKYGNDYTRYVNDLWQKSCLMKPNGKIYFRKKSFRKDPGTIIGKQLRELIDQNRELLSTLADSIADQERYLCAAKLRMEQDMPHYSDANFTMRLSYGQVGGFDLGGKPSGYYTTSESLLDKMEQGDKGIIDYQAEPIMHALMNVDDCSPYVDRQTYKLHLCLLTNNDITGGNSGSPLFDGKGRLIGLAFDGNWDSLSSDIHFDKHLARTISVDIRFVLYMMDKWGHADRLLKEMGLK</sequence>
<dbReference type="RefSeq" id="WP_007174560.1">
    <property type="nucleotide sequence ID" value="NZ_GG704782.1"/>
</dbReference>
<dbReference type="Pfam" id="PF10459">
    <property type="entry name" value="Peptidase_S46"/>
    <property type="match status" value="1"/>
</dbReference>
<dbReference type="SUPFAM" id="SSF50494">
    <property type="entry name" value="Trypsin-like serine proteases"/>
    <property type="match status" value="1"/>
</dbReference>